<keyword evidence="1" id="KW-0614">Plasmid</keyword>
<sequence length="45" mass="5399">MDYFKINKKDRKTSVFFILVLKYEVKMNILNNVIDKTFEGVDLID</sequence>
<evidence type="ECO:0000313" key="2">
    <source>
        <dbReference type="Proteomes" id="UP000002527"/>
    </source>
</evidence>
<gene>
    <name evidence="1" type="ordered locus">BCE_A0041</name>
</gene>
<dbReference type="Proteomes" id="UP000002527">
    <property type="component" value="Plasmid pBc10987"/>
</dbReference>
<dbReference type="HOGENOM" id="CLU_3195681_0_0_9"/>
<accession>Q74P53</accession>
<organism evidence="1 2">
    <name type="scientific">Bacillus cereus (strain ATCC 10987 / NRS 248)</name>
    <dbReference type="NCBI Taxonomy" id="222523"/>
    <lineage>
        <taxon>Bacteria</taxon>
        <taxon>Bacillati</taxon>
        <taxon>Bacillota</taxon>
        <taxon>Bacilli</taxon>
        <taxon>Bacillales</taxon>
        <taxon>Bacillaceae</taxon>
        <taxon>Bacillus</taxon>
        <taxon>Bacillus cereus group</taxon>
    </lineage>
</organism>
<dbReference type="KEGG" id="bca:BCE_A0041"/>
<evidence type="ECO:0000313" key="1">
    <source>
        <dbReference type="EMBL" id="AAS44891.1"/>
    </source>
</evidence>
<dbReference type="EMBL" id="AE017195">
    <property type="protein sequence ID" value="AAS44891.1"/>
    <property type="molecule type" value="Genomic_DNA"/>
</dbReference>
<name>Q74P53_BACC1</name>
<dbReference type="AlphaFoldDB" id="Q74P53"/>
<protein>
    <submittedName>
        <fullName evidence="1">Uncharacterized protein</fullName>
    </submittedName>
</protein>
<geneLocation type="plasmid" evidence="1 2">
    <name>pBc10987</name>
</geneLocation>
<proteinExistence type="predicted"/>
<reference evidence="1 2" key="1">
    <citation type="journal article" date="2004" name="Nucleic Acids Res.">
        <title>The genome sequence of Bacillus cereus ATCC 10987 reveals metabolic adaptations and a large plasmid related to Bacillus anthracis pXO1.</title>
        <authorList>
            <person name="Rasko D.A."/>
            <person name="Ravel J."/>
            <person name="Okstad O.A."/>
            <person name="Helgason E."/>
            <person name="Cer R.Z."/>
            <person name="Jiang L."/>
            <person name="Shores K.A."/>
            <person name="Fouts D.E."/>
            <person name="Tourasse N.J."/>
            <person name="Angiuoli S.V."/>
            <person name="Kolonay J."/>
            <person name="Nelson W.C."/>
            <person name="Kolsto A.-B."/>
            <person name="Fraser C.M."/>
            <person name="Read T.D."/>
        </authorList>
    </citation>
    <scope>NUCLEOTIDE SEQUENCE [LARGE SCALE GENOMIC DNA]</scope>
    <source>
        <strain evidence="2">ATCC 10987 / NRS 248</strain>
        <plasmid evidence="2">Plasmid pBc10987</plasmid>
    </source>
</reference>